<dbReference type="InterPro" id="IPR051653">
    <property type="entry name" value="E3_ligase_sorting_rcpt"/>
</dbReference>
<keyword evidence="15" id="KW-1185">Reference proteome</keyword>
<dbReference type="EMBL" id="LT671821">
    <property type="protein sequence ID" value="SHO75698.1"/>
    <property type="molecule type" value="Genomic_DNA"/>
</dbReference>
<evidence type="ECO:0000256" key="7">
    <source>
        <dbReference type="ARBA" id="ARBA00022833"/>
    </source>
</evidence>
<dbReference type="InterPro" id="IPR046450">
    <property type="entry name" value="PA_dom_sf"/>
</dbReference>
<keyword evidence="9 11" id="KW-0472">Membrane</keyword>
<dbReference type="PANTHER" id="PTHR47168">
    <property type="entry name" value="RING ZINC FINGER DOMAIN SUPERFAMILY PROTEIN-RELATED"/>
    <property type="match status" value="1"/>
</dbReference>
<dbReference type="SUPFAM" id="SSF57850">
    <property type="entry name" value="RING/U-box"/>
    <property type="match status" value="1"/>
</dbReference>
<dbReference type="SMART" id="SM00184">
    <property type="entry name" value="RING"/>
    <property type="match status" value="1"/>
</dbReference>
<dbReference type="CDD" id="cd16473">
    <property type="entry name" value="RING-H2_RNF103"/>
    <property type="match status" value="1"/>
</dbReference>
<dbReference type="PANTHER" id="PTHR47168:SF1">
    <property type="entry name" value="OS02G0798600 PROTEIN"/>
    <property type="match status" value="1"/>
</dbReference>
<accession>A0A1M7ZZT3</accession>
<dbReference type="VEuPathDB" id="FungiDB:MSYG_0030"/>
<keyword evidence="12" id="KW-0732">Signal</keyword>
<evidence type="ECO:0000256" key="6">
    <source>
        <dbReference type="ARBA" id="ARBA00022771"/>
    </source>
</evidence>
<dbReference type="STRING" id="1230383.A0A1M7ZZT3"/>
<evidence type="ECO:0000256" key="5">
    <source>
        <dbReference type="ARBA" id="ARBA00022723"/>
    </source>
</evidence>
<evidence type="ECO:0000256" key="8">
    <source>
        <dbReference type="ARBA" id="ARBA00022989"/>
    </source>
</evidence>
<evidence type="ECO:0000313" key="14">
    <source>
        <dbReference type="EMBL" id="SHO75698.1"/>
    </source>
</evidence>
<evidence type="ECO:0000256" key="12">
    <source>
        <dbReference type="SAM" id="SignalP"/>
    </source>
</evidence>
<feature type="signal peptide" evidence="12">
    <location>
        <begin position="1"/>
        <end position="28"/>
    </location>
</feature>
<evidence type="ECO:0000256" key="10">
    <source>
        <dbReference type="PROSITE-ProRule" id="PRU00175"/>
    </source>
</evidence>
<dbReference type="InterPro" id="IPR013083">
    <property type="entry name" value="Znf_RING/FYVE/PHD"/>
</dbReference>
<keyword evidence="4 11" id="KW-0812">Transmembrane</keyword>
<sequence length="466" mass="52913">MHDMWWRSANAWVIPLYVTFAFWPAVSASQTQTPSHTSWSISSGSDVLSSQASMTSALNDQMQRRTQWPGNKVVVPDADQSFSARPAAFGLDKVDEDGLWGTMIPIQKFLYNNSQSHRRNTGCPEEAHALGSQSSEFPSSFLQRVWSHSRGPKRPPSDWIALVERGGCSFEEKMRTAQQMGAQAVIVGDAIHSHDSFAPTMNLREWEEDDMEPTTRPITMYPDGDAKDIVIPSCFVIRSSYLDLMEYINQAEQGHLPSHRHGVRVGLFLDASVSDSPWLDLGMAFFLLPSLFALFAFVSHHVRALIKRYRDRASLHAVRSLPCFQWHPNCAWVPVKPEDVPGAPSSDMILRGMQAVDALYAWLAQLFSRQHDERDALIRHMEQAEYDTLSSEHPSMEHTTQRSRWFLQDECPICLVDFAEGDIVRVLPCGHIYHQQEIDGWLMGTRRLCPTCKRDMTEPDYSRTSI</sequence>
<dbReference type="OrthoDB" id="8062037at2759"/>
<gene>
    <name evidence="14" type="ORF">MSYG_0030</name>
</gene>
<dbReference type="EC" id="2.3.2.27" evidence="3"/>
<evidence type="ECO:0000256" key="3">
    <source>
        <dbReference type="ARBA" id="ARBA00012483"/>
    </source>
</evidence>
<comment type="subcellular location">
    <subcellularLocation>
        <location evidence="2">Membrane</location>
        <topology evidence="2">Single-pass membrane protein</topology>
    </subcellularLocation>
</comment>
<dbReference type="GO" id="GO:0016020">
    <property type="term" value="C:membrane"/>
    <property type="evidence" value="ECO:0007669"/>
    <property type="project" value="UniProtKB-SubCell"/>
</dbReference>
<keyword evidence="5" id="KW-0479">Metal-binding</keyword>
<dbReference type="SUPFAM" id="SSF52025">
    <property type="entry name" value="PA domain"/>
    <property type="match status" value="1"/>
</dbReference>
<evidence type="ECO:0000256" key="9">
    <source>
        <dbReference type="ARBA" id="ARBA00023136"/>
    </source>
</evidence>
<feature type="domain" description="RING-type" evidence="13">
    <location>
        <begin position="411"/>
        <end position="453"/>
    </location>
</feature>
<dbReference type="AlphaFoldDB" id="A0A1M7ZZT3"/>
<feature type="transmembrane region" description="Helical" evidence="11">
    <location>
        <begin position="278"/>
        <end position="298"/>
    </location>
</feature>
<keyword evidence="6 10" id="KW-0863">Zinc-finger</keyword>
<dbReference type="OMA" id="RGGCPFV"/>
<evidence type="ECO:0000256" key="1">
    <source>
        <dbReference type="ARBA" id="ARBA00000900"/>
    </source>
</evidence>
<dbReference type="Pfam" id="PF02225">
    <property type="entry name" value="PA"/>
    <property type="match status" value="1"/>
</dbReference>
<dbReference type="GO" id="GO:0061630">
    <property type="term" value="F:ubiquitin protein ligase activity"/>
    <property type="evidence" value="ECO:0007669"/>
    <property type="project" value="UniProtKB-EC"/>
</dbReference>
<keyword evidence="7" id="KW-0862">Zinc</keyword>
<evidence type="ECO:0000259" key="13">
    <source>
        <dbReference type="PROSITE" id="PS50089"/>
    </source>
</evidence>
<dbReference type="Gene3D" id="3.30.40.10">
    <property type="entry name" value="Zinc/RING finger domain, C3HC4 (zinc finger)"/>
    <property type="match status" value="1"/>
</dbReference>
<dbReference type="InterPro" id="IPR003137">
    <property type="entry name" value="PA_domain"/>
</dbReference>
<keyword evidence="8 11" id="KW-1133">Transmembrane helix</keyword>
<dbReference type="PROSITE" id="PS50089">
    <property type="entry name" value="ZF_RING_2"/>
    <property type="match status" value="1"/>
</dbReference>
<dbReference type="Pfam" id="PF13639">
    <property type="entry name" value="zf-RING_2"/>
    <property type="match status" value="1"/>
</dbReference>
<dbReference type="InterPro" id="IPR001841">
    <property type="entry name" value="Znf_RING"/>
</dbReference>
<name>A0A1M7ZZT3_MALS4</name>
<dbReference type="GO" id="GO:0008270">
    <property type="term" value="F:zinc ion binding"/>
    <property type="evidence" value="ECO:0007669"/>
    <property type="project" value="UniProtKB-KW"/>
</dbReference>
<organism evidence="14 15">
    <name type="scientific">Malassezia sympodialis (strain ATCC 42132)</name>
    <name type="common">Atopic eczema-associated yeast</name>
    <dbReference type="NCBI Taxonomy" id="1230383"/>
    <lineage>
        <taxon>Eukaryota</taxon>
        <taxon>Fungi</taxon>
        <taxon>Dikarya</taxon>
        <taxon>Basidiomycota</taxon>
        <taxon>Ustilaginomycotina</taxon>
        <taxon>Malasseziomycetes</taxon>
        <taxon>Malasseziales</taxon>
        <taxon>Malasseziaceae</taxon>
        <taxon>Malassezia</taxon>
    </lineage>
</organism>
<evidence type="ECO:0000256" key="11">
    <source>
        <dbReference type="SAM" id="Phobius"/>
    </source>
</evidence>
<evidence type="ECO:0000256" key="2">
    <source>
        <dbReference type="ARBA" id="ARBA00004167"/>
    </source>
</evidence>
<dbReference type="FunFam" id="3.30.40.10:FF:000388">
    <property type="entry name" value="Putative RING zinc finger domain superfamily protein"/>
    <property type="match status" value="1"/>
</dbReference>
<evidence type="ECO:0000313" key="15">
    <source>
        <dbReference type="Proteomes" id="UP000186303"/>
    </source>
</evidence>
<feature type="chain" id="PRO_5012613406" description="RING-type E3 ubiquitin transferase" evidence="12">
    <location>
        <begin position="29"/>
        <end position="466"/>
    </location>
</feature>
<evidence type="ECO:0000256" key="4">
    <source>
        <dbReference type="ARBA" id="ARBA00022692"/>
    </source>
</evidence>
<comment type="catalytic activity">
    <reaction evidence="1">
        <text>S-ubiquitinyl-[E2 ubiquitin-conjugating enzyme]-L-cysteine + [acceptor protein]-L-lysine = [E2 ubiquitin-conjugating enzyme]-L-cysteine + N(6)-ubiquitinyl-[acceptor protein]-L-lysine.</text>
        <dbReference type="EC" id="2.3.2.27"/>
    </reaction>
</comment>
<proteinExistence type="predicted"/>
<dbReference type="Proteomes" id="UP000186303">
    <property type="component" value="Chromosome 1"/>
</dbReference>
<reference evidence="15" key="1">
    <citation type="journal article" date="2017" name="Nucleic Acids Res.">
        <title>Proteogenomics produces comprehensive and highly accurate protein-coding gene annotation in a complete genome assembly of Malassezia sympodialis.</title>
        <authorList>
            <person name="Zhu Y."/>
            <person name="Engstroem P.G."/>
            <person name="Tellgren-Roth C."/>
            <person name="Baudo C.D."/>
            <person name="Kennell J.C."/>
            <person name="Sun S."/>
            <person name="Billmyre R.B."/>
            <person name="Schroeder M.S."/>
            <person name="Andersson A."/>
            <person name="Holm T."/>
            <person name="Sigurgeirsson B."/>
            <person name="Wu G."/>
            <person name="Sankaranarayanan S.R."/>
            <person name="Siddharthan R."/>
            <person name="Sanyal K."/>
            <person name="Lundeberg J."/>
            <person name="Nystedt B."/>
            <person name="Boekhout T."/>
            <person name="Dawson T.L. Jr."/>
            <person name="Heitman J."/>
            <person name="Scheynius A."/>
            <person name="Lehtioe J."/>
        </authorList>
    </citation>
    <scope>NUCLEOTIDE SEQUENCE [LARGE SCALE GENOMIC DNA]</scope>
    <source>
        <strain evidence="15">ATCC 42132</strain>
    </source>
</reference>
<dbReference type="Gene3D" id="3.50.30.30">
    <property type="match status" value="1"/>
</dbReference>
<protein>
    <recommendedName>
        <fullName evidence="3">RING-type E3 ubiquitin transferase</fullName>
        <ecNumber evidence="3">2.3.2.27</ecNumber>
    </recommendedName>
</protein>